<feature type="domain" description="Secretion system C-terminal sorting" evidence="3">
    <location>
        <begin position="284"/>
        <end position="352"/>
    </location>
</feature>
<accession>A0A7W9WAU6</accession>
<dbReference type="InterPro" id="IPR011635">
    <property type="entry name" value="CARDB"/>
</dbReference>
<organism evidence="4 5">
    <name type="scientific">Hymenobacter luteus</name>
    <dbReference type="NCBI Taxonomy" id="1411122"/>
    <lineage>
        <taxon>Bacteria</taxon>
        <taxon>Pseudomonadati</taxon>
        <taxon>Bacteroidota</taxon>
        <taxon>Cytophagia</taxon>
        <taxon>Cytophagales</taxon>
        <taxon>Hymenobacteraceae</taxon>
        <taxon>Hymenobacter</taxon>
    </lineage>
</organism>
<dbReference type="Gene3D" id="2.60.40.10">
    <property type="entry name" value="Immunoglobulins"/>
    <property type="match status" value="2"/>
</dbReference>
<dbReference type="EMBL" id="JACHGG010000001">
    <property type="protein sequence ID" value="MBB6057666.1"/>
    <property type="molecule type" value="Genomic_DNA"/>
</dbReference>
<dbReference type="Proteomes" id="UP000532746">
    <property type="component" value="Unassembled WGS sequence"/>
</dbReference>
<name>A0A7W9WAU6_9BACT</name>
<keyword evidence="5" id="KW-1185">Reference proteome</keyword>
<comment type="caution">
    <text evidence="4">The sequence shown here is derived from an EMBL/GenBank/DDBJ whole genome shotgun (WGS) entry which is preliminary data.</text>
</comment>
<evidence type="ECO:0008006" key="6">
    <source>
        <dbReference type="Google" id="ProtNLM"/>
    </source>
</evidence>
<dbReference type="InterPro" id="IPR013783">
    <property type="entry name" value="Ig-like_fold"/>
</dbReference>
<feature type="domain" description="CARDB" evidence="2">
    <location>
        <begin position="25"/>
        <end position="136"/>
    </location>
</feature>
<proteinExistence type="predicted"/>
<dbReference type="RefSeq" id="WP_183402098.1">
    <property type="nucleotide sequence ID" value="NZ_JACHGG010000001.1"/>
</dbReference>
<feature type="chain" id="PRO_5031177863" description="T9SS type A sorting domain-containing protein" evidence="1">
    <location>
        <begin position="23"/>
        <end position="360"/>
    </location>
</feature>
<sequence length="360" mass="38014">MKSAVILAIGLLLGCLPLYATAQVKPDLVVVEPYSIPTLLYSGATYPFSATIRVQGTNGSQFNCIGYYLSGDATWDATDAYLGSSCRSLMFPGESGTCAINGTIPPLTTAGTYYVLLVADPLNAERELDETNNVVSVPVTVVRGVTPLPDLLLWRPSLSFGEVPAGGSTGAFTFMYNRGAGETGAYELGFYLSADTVFSAGNDVFLDLLANGINLTMNGGTIHSAPVLTIPATTAPGTYYLLLVADPRNRISESDETNNSRALPLRVAGTVTATAASRQQAIEVYPNPADNAGCTVRWAGAGLNRVEVFNSLGQLVGSAVSSGASRPEVKLDTQRWVPGMYTLRLFGRDGQVATQQLLCQ</sequence>
<gene>
    <name evidence="4" type="ORF">HNQ93_000496</name>
</gene>
<protein>
    <recommendedName>
        <fullName evidence="6">T9SS type A sorting domain-containing protein</fullName>
    </recommendedName>
</protein>
<dbReference type="AlphaFoldDB" id="A0A7W9WAU6"/>
<reference evidence="4 5" key="1">
    <citation type="submission" date="2020-08" db="EMBL/GenBank/DDBJ databases">
        <title>Genomic Encyclopedia of Type Strains, Phase IV (KMG-IV): sequencing the most valuable type-strain genomes for metagenomic binning, comparative biology and taxonomic classification.</title>
        <authorList>
            <person name="Goeker M."/>
        </authorList>
    </citation>
    <scope>NUCLEOTIDE SEQUENCE [LARGE SCALE GENOMIC DNA]</scope>
    <source>
        <strain evidence="4 5">DSM 26718</strain>
    </source>
</reference>
<dbReference type="PROSITE" id="PS51257">
    <property type="entry name" value="PROKAR_LIPOPROTEIN"/>
    <property type="match status" value="1"/>
</dbReference>
<evidence type="ECO:0000313" key="5">
    <source>
        <dbReference type="Proteomes" id="UP000532746"/>
    </source>
</evidence>
<dbReference type="NCBIfam" id="TIGR04183">
    <property type="entry name" value="Por_Secre_tail"/>
    <property type="match status" value="1"/>
</dbReference>
<dbReference type="Pfam" id="PF18962">
    <property type="entry name" value="Por_Secre_tail"/>
    <property type="match status" value="1"/>
</dbReference>
<dbReference type="Pfam" id="PF07705">
    <property type="entry name" value="CARDB"/>
    <property type="match status" value="2"/>
</dbReference>
<evidence type="ECO:0000313" key="4">
    <source>
        <dbReference type="EMBL" id="MBB6057666.1"/>
    </source>
</evidence>
<evidence type="ECO:0000256" key="1">
    <source>
        <dbReference type="SAM" id="SignalP"/>
    </source>
</evidence>
<evidence type="ECO:0000259" key="2">
    <source>
        <dbReference type="Pfam" id="PF07705"/>
    </source>
</evidence>
<feature type="signal peptide" evidence="1">
    <location>
        <begin position="1"/>
        <end position="22"/>
    </location>
</feature>
<dbReference type="InterPro" id="IPR026444">
    <property type="entry name" value="Secre_tail"/>
</dbReference>
<keyword evidence="1" id="KW-0732">Signal</keyword>
<evidence type="ECO:0000259" key="3">
    <source>
        <dbReference type="Pfam" id="PF18962"/>
    </source>
</evidence>
<feature type="domain" description="CARDB" evidence="2">
    <location>
        <begin position="176"/>
        <end position="261"/>
    </location>
</feature>